<protein>
    <submittedName>
        <fullName evidence="2">Uncharacterized protein</fullName>
    </submittedName>
</protein>
<feature type="compositionally biased region" description="Basic residues" evidence="1">
    <location>
        <begin position="35"/>
        <end position="46"/>
    </location>
</feature>
<evidence type="ECO:0000256" key="1">
    <source>
        <dbReference type="SAM" id="MobiDB-lite"/>
    </source>
</evidence>
<dbReference type="AlphaFoldDB" id="A0AAV4PKV4"/>
<dbReference type="EMBL" id="BPLR01004795">
    <property type="protein sequence ID" value="GIX97585.1"/>
    <property type="molecule type" value="Genomic_DNA"/>
</dbReference>
<keyword evidence="3" id="KW-1185">Reference proteome</keyword>
<gene>
    <name evidence="2" type="ORF">CEXT_448861</name>
</gene>
<reference evidence="2 3" key="1">
    <citation type="submission" date="2021-06" db="EMBL/GenBank/DDBJ databases">
        <title>Caerostris extrusa draft genome.</title>
        <authorList>
            <person name="Kono N."/>
            <person name="Arakawa K."/>
        </authorList>
    </citation>
    <scope>NUCLEOTIDE SEQUENCE [LARGE SCALE GENOMIC DNA]</scope>
</reference>
<organism evidence="2 3">
    <name type="scientific">Caerostris extrusa</name>
    <name type="common">Bark spider</name>
    <name type="synonym">Caerostris bankana</name>
    <dbReference type="NCBI Taxonomy" id="172846"/>
    <lineage>
        <taxon>Eukaryota</taxon>
        <taxon>Metazoa</taxon>
        <taxon>Ecdysozoa</taxon>
        <taxon>Arthropoda</taxon>
        <taxon>Chelicerata</taxon>
        <taxon>Arachnida</taxon>
        <taxon>Araneae</taxon>
        <taxon>Araneomorphae</taxon>
        <taxon>Entelegynae</taxon>
        <taxon>Araneoidea</taxon>
        <taxon>Araneidae</taxon>
        <taxon>Caerostris</taxon>
    </lineage>
</organism>
<accession>A0AAV4PKV4</accession>
<evidence type="ECO:0000313" key="3">
    <source>
        <dbReference type="Proteomes" id="UP001054945"/>
    </source>
</evidence>
<evidence type="ECO:0000313" key="2">
    <source>
        <dbReference type="EMBL" id="GIX97585.1"/>
    </source>
</evidence>
<feature type="region of interest" description="Disordered" evidence="1">
    <location>
        <begin position="14"/>
        <end position="52"/>
    </location>
</feature>
<feature type="compositionally biased region" description="Basic and acidic residues" evidence="1">
    <location>
        <begin position="21"/>
        <end position="34"/>
    </location>
</feature>
<proteinExistence type="predicted"/>
<dbReference type="Proteomes" id="UP001054945">
    <property type="component" value="Unassembled WGS sequence"/>
</dbReference>
<name>A0AAV4PKV4_CAEEX</name>
<comment type="caution">
    <text evidence="2">The sequence shown here is derived from an EMBL/GenBank/DDBJ whole genome shotgun (WGS) entry which is preliminary data.</text>
</comment>
<sequence length="73" mass="8593">MLVFGRIRKDQNIDGEGCLGEEEHRKEEWAEEKKKKGKKGEKKKGKKTGEEKVRGFHLEKEWIRVDKTGDRIP</sequence>